<dbReference type="Gene3D" id="3.40.50.970">
    <property type="match status" value="2"/>
</dbReference>
<dbReference type="PANTHER" id="PTHR43710:SF2">
    <property type="entry name" value="2-HYDROXYACYL-COA LYASE 1"/>
    <property type="match status" value="1"/>
</dbReference>
<gene>
    <name evidence="19" type="ORF">CYBJADRAFT_128716</name>
</gene>
<evidence type="ECO:0000256" key="6">
    <source>
        <dbReference type="ARBA" id="ARBA00022842"/>
    </source>
</evidence>
<dbReference type="SUPFAM" id="SSF52518">
    <property type="entry name" value="Thiamin diphosphate-binding fold (THDP-binding)"/>
    <property type="match status" value="2"/>
</dbReference>
<evidence type="ECO:0000256" key="2">
    <source>
        <dbReference type="ARBA" id="ARBA00001964"/>
    </source>
</evidence>
<evidence type="ECO:0000259" key="17">
    <source>
        <dbReference type="Pfam" id="PF02775"/>
    </source>
</evidence>
<evidence type="ECO:0000256" key="12">
    <source>
        <dbReference type="ARBA" id="ARBA00044518"/>
    </source>
</evidence>
<keyword evidence="8" id="KW-0576">Peroxisome</keyword>
<dbReference type="GO" id="GO:0000287">
    <property type="term" value="F:magnesium ion binding"/>
    <property type="evidence" value="ECO:0007669"/>
    <property type="project" value="InterPro"/>
</dbReference>
<dbReference type="FunFam" id="3.40.50.1220:FF:000006">
    <property type="entry name" value="2-hydroxyacyl-CoA lyase 1"/>
    <property type="match status" value="1"/>
</dbReference>
<dbReference type="Pfam" id="PF00205">
    <property type="entry name" value="TPP_enzyme_M"/>
    <property type="match status" value="1"/>
</dbReference>
<feature type="domain" description="Thiamine pyrophosphate enzyme central" evidence="16">
    <location>
        <begin position="197"/>
        <end position="328"/>
    </location>
</feature>
<comment type="catalytic activity">
    <reaction evidence="11">
        <text>an (R)-2-hydroxy-long-chain-fatty acyl-CoA = a long-chain fatty aldehyde + formyl-CoA</text>
        <dbReference type="Rhea" id="RHEA:67444"/>
        <dbReference type="ChEBI" id="CHEBI:17176"/>
        <dbReference type="ChEBI" id="CHEBI:57376"/>
        <dbReference type="ChEBI" id="CHEBI:170012"/>
        <dbReference type="EC" id="4.1.2.63"/>
    </reaction>
    <physiologicalReaction direction="left-to-right" evidence="11">
        <dbReference type="Rhea" id="RHEA:67445"/>
    </physiologicalReaction>
</comment>
<dbReference type="EMBL" id="KV453933">
    <property type="protein sequence ID" value="ODV72863.1"/>
    <property type="molecule type" value="Genomic_DNA"/>
</dbReference>
<dbReference type="GO" id="GO:0001561">
    <property type="term" value="P:fatty acid alpha-oxidation"/>
    <property type="evidence" value="ECO:0007669"/>
    <property type="project" value="TreeGrafter"/>
</dbReference>
<evidence type="ECO:0000256" key="4">
    <source>
        <dbReference type="ARBA" id="ARBA00007812"/>
    </source>
</evidence>
<dbReference type="InterPro" id="IPR029035">
    <property type="entry name" value="DHS-like_NAD/FAD-binding_dom"/>
</dbReference>
<evidence type="ECO:0000256" key="14">
    <source>
        <dbReference type="ARBA" id="ARBA00070390"/>
    </source>
</evidence>
<dbReference type="GeneID" id="30987187"/>
<dbReference type="Gene3D" id="3.40.50.1220">
    <property type="entry name" value="TPP-binding domain"/>
    <property type="match status" value="1"/>
</dbReference>
<dbReference type="RefSeq" id="XP_020069902.1">
    <property type="nucleotide sequence ID" value="XM_020212791.1"/>
</dbReference>
<evidence type="ECO:0000256" key="8">
    <source>
        <dbReference type="ARBA" id="ARBA00023140"/>
    </source>
</evidence>
<dbReference type="Pfam" id="PF02775">
    <property type="entry name" value="TPP_enzyme_C"/>
    <property type="match status" value="1"/>
</dbReference>
<keyword evidence="20" id="KW-1185">Reference proteome</keyword>
<keyword evidence="9" id="KW-0456">Lyase</keyword>
<dbReference type="InterPro" id="IPR011766">
    <property type="entry name" value="TPP_enzyme_TPP-bd"/>
</dbReference>
<evidence type="ECO:0000256" key="1">
    <source>
        <dbReference type="ARBA" id="ARBA00001946"/>
    </source>
</evidence>
<evidence type="ECO:0000256" key="11">
    <source>
        <dbReference type="ARBA" id="ARBA00044454"/>
    </source>
</evidence>
<dbReference type="InterPro" id="IPR012001">
    <property type="entry name" value="Thiamin_PyroP_enz_TPP-bd_dom"/>
</dbReference>
<dbReference type="GO" id="GO:0106359">
    <property type="term" value="F:2-hydroxyacyl-CoA lyase activity"/>
    <property type="evidence" value="ECO:0007669"/>
    <property type="project" value="UniProtKB-EC"/>
</dbReference>
<dbReference type="CDD" id="cd02004">
    <property type="entry name" value="TPP_BZL_OCoD_HPCL"/>
    <property type="match status" value="1"/>
</dbReference>
<comment type="function">
    <text evidence="13">Catalyzes a carbon-carbon cleavage reaction; cleaves a 2-hydroxy-3-methylacyl-CoA into formyl-CoA and a 2-methyl-branched fatty aldehyde.</text>
</comment>
<dbReference type="GO" id="GO:0005782">
    <property type="term" value="C:peroxisomal matrix"/>
    <property type="evidence" value="ECO:0007669"/>
    <property type="project" value="UniProtKB-SubCell"/>
</dbReference>
<keyword evidence="6" id="KW-0460">Magnesium</keyword>
<dbReference type="InterPro" id="IPR000399">
    <property type="entry name" value="TPP-bd_CS"/>
</dbReference>
<dbReference type="GO" id="GO:0030976">
    <property type="term" value="F:thiamine pyrophosphate binding"/>
    <property type="evidence" value="ECO:0007669"/>
    <property type="project" value="InterPro"/>
</dbReference>
<evidence type="ECO:0000259" key="16">
    <source>
        <dbReference type="Pfam" id="PF00205"/>
    </source>
</evidence>
<dbReference type="Pfam" id="PF02776">
    <property type="entry name" value="TPP_enzyme_N"/>
    <property type="match status" value="1"/>
</dbReference>
<evidence type="ECO:0000256" key="9">
    <source>
        <dbReference type="ARBA" id="ARBA00023239"/>
    </source>
</evidence>
<keyword evidence="7 15" id="KW-0786">Thiamine pyrophosphate</keyword>
<evidence type="ECO:0000313" key="19">
    <source>
        <dbReference type="EMBL" id="ODV72863.1"/>
    </source>
</evidence>
<dbReference type="OMA" id="PGPYGCL"/>
<comment type="cofactor">
    <cofactor evidence="2">
        <name>thiamine diphosphate</name>
        <dbReference type="ChEBI" id="CHEBI:58937"/>
    </cofactor>
</comment>
<dbReference type="STRING" id="983966.A0A1E4S037"/>
<evidence type="ECO:0000313" key="20">
    <source>
        <dbReference type="Proteomes" id="UP000094389"/>
    </source>
</evidence>
<evidence type="ECO:0000256" key="15">
    <source>
        <dbReference type="RuleBase" id="RU362132"/>
    </source>
</evidence>
<feature type="domain" description="Thiamine pyrophosphate enzyme TPP-binding" evidence="17">
    <location>
        <begin position="392"/>
        <end position="543"/>
    </location>
</feature>
<dbReference type="PANTHER" id="PTHR43710">
    <property type="entry name" value="2-HYDROXYACYL-COA LYASE"/>
    <property type="match status" value="1"/>
</dbReference>
<dbReference type="EC" id="4.1.2.63" evidence="12"/>
<dbReference type="InterPro" id="IPR045025">
    <property type="entry name" value="HACL1-like"/>
</dbReference>
<evidence type="ECO:0000256" key="3">
    <source>
        <dbReference type="ARBA" id="ARBA00004253"/>
    </source>
</evidence>
<protein>
    <recommendedName>
        <fullName evidence="14">2-hydroxyacyl-CoA lyase</fullName>
        <ecNumber evidence="12">4.1.2.63</ecNumber>
    </recommendedName>
</protein>
<dbReference type="CDD" id="cd07035">
    <property type="entry name" value="TPP_PYR_POX_like"/>
    <property type="match status" value="1"/>
</dbReference>
<comment type="catalytic activity">
    <reaction evidence="10">
        <text>a 2-hydroxy-3-methyl fatty acyl-CoA = a 2-methyl-branched fatty aldehyde + formyl-CoA</text>
        <dbReference type="Rhea" id="RHEA:25375"/>
        <dbReference type="ChEBI" id="CHEBI:49188"/>
        <dbReference type="ChEBI" id="CHEBI:57376"/>
        <dbReference type="ChEBI" id="CHEBI:58783"/>
        <dbReference type="EC" id="4.1.2.63"/>
    </reaction>
    <physiologicalReaction direction="left-to-right" evidence="10">
        <dbReference type="Rhea" id="RHEA:25376"/>
    </physiologicalReaction>
</comment>
<proteinExistence type="inferred from homology"/>
<dbReference type="AlphaFoldDB" id="A0A1E4S037"/>
<dbReference type="InterPro" id="IPR012000">
    <property type="entry name" value="Thiamin_PyroP_enz_cen_dom"/>
</dbReference>
<sequence length="564" mass="60301">MSGAHIIAKAIKKLGVTTVFGIVGIPIVEVGDALIREGVRFISFRNEQSAAYAASAYGYLTGEPGVLLVVGGPGVVHALAGVLNSNSNRWPLLVLAGSAGVDDLTKGGFQELDQLSLLAPMTKFAAKVQQLDQVPDLLYKAYKSAMFGTPGTAYIDLPADVVELEGVDPKLESAILRRVTTLTKASIPRFIPPRSQVEQAAALLRNAKSPLVVIGKGSAYANASSQIRKFINDHNLPFLPTPMGKGVVPDSSDLNVSSARSQALKNADVVLILGARLNWILHFGESPRWQADVKFIQVDSNPEEIGYNTASSTNYGLCGDISLVTSELDALLGNYRAEELPRSIIDTIAKNNKSLAAKEIAKAPQLNYNLVYKVLRELIDPVEKDTILITEGANTMDVARISFPQNYPKQRLDAGTNATMGIGLGYAIAAKVSNPDKKVIAIEGDSAFGFSGMELETAVRSHLPIIVVVMNNSGIYRGVPDAEEYDHYESLPSTALGQQTKYDLLAKGLGANGVTATTQEQVSTAFKEALVALDRGESTLINVIIGPGVQKKVGFGWQNKKAKL</sequence>
<evidence type="ECO:0000256" key="10">
    <source>
        <dbReference type="ARBA" id="ARBA00044451"/>
    </source>
</evidence>
<comment type="cofactor">
    <cofactor evidence="1">
        <name>Mg(2+)</name>
        <dbReference type="ChEBI" id="CHEBI:18420"/>
    </cofactor>
</comment>
<name>A0A1E4S037_CYBJN</name>
<accession>A0A1E4S037</accession>
<organism evidence="19 20">
    <name type="scientific">Cyberlindnera jadinii (strain ATCC 18201 / CBS 1600 / BCRC 20928 / JCM 3617 / NBRC 0987 / NRRL Y-1542)</name>
    <name type="common">Torula yeast</name>
    <name type="synonym">Candida utilis</name>
    <dbReference type="NCBI Taxonomy" id="983966"/>
    <lineage>
        <taxon>Eukaryota</taxon>
        <taxon>Fungi</taxon>
        <taxon>Dikarya</taxon>
        <taxon>Ascomycota</taxon>
        <taxon>Saccharomycotina</taxon>
        <taxon>Saccharomycetes</taxon>
        <taxon>Phaffomycetales</taxon>
        <taxon>Phaffomycetaceae</taxon>
        <taxon>Cyberlindnera</taxon>
    </lineage>
</organism>
<evidence type="ECO:0000259" key="18">
    <source>
        <dbReference type="Pfam" id="PF02776"/>
    </source>
</evidence>
<dbReference type="SUPFAM" id="SSF52467">
    <property type="entry name" value="DHS-like NAD/FAD-binding domain"/>
    <property type="match status" value="1"/>
</dbReference>
<evidence type="ECO:0000256" key="7">
    <source>
        <dbReference type="ARBA" id="ARBA00023052"/>
    </source>
</evidence>
<dbReference type="InterPro" id="IPR029061">
    <property type="entry name" value="THDP-binding"/>
</dbReference>
<dbReference type="Proteomes" id="UP000094389">
    <property type="component" value="Unassembled WGS sequence"/>
</dbReference>
<dbReference type="PROSITE" id="PS00187">
    <property type="entry name" value="TPP_ENZYMES"/>
    <property type="match status" value="1"/>
</dbReference>
<feature type="domain" description="Thiamine pyrophosphate enzyme N-terminal TPP-binding" evidence="18">
    <location>
        <begin position="1"/>
        <end position="117"/>
    </location>
</feature>
<reference evidence="19 20" key="1">
    <citation type="journal article" date="2016" name="Proc. Natl. Acad. Sci. U.S.A.">
        <title>Comparative genomics of biotechnologically important yeasts.</title>
        <authorList>
            <person name="Riley R."/>
            <person name="Haridas S."/>
            <person name="Wolfe K.H."/>
            <person name="Lopes M.R."/>
            <person name="Hittinger C.T."/>
            <person name="Goeker M."/>
            <person name="Salamov A.A."/>
            <person name="Wisecaver J.H."/>
            <person name="Long T.M."/>
            <person name="Calvey C.H."/>
            <person name="Aerts A.L."/>
            <person name="Barry K.W."/>
            <person name="Choi C."/>
            <person name="Clum A."/>
            <person name="Coughlan A.Y."/>
            <person name="Deshpande S."/>
            <person name="Douglass A.P."/>
            <person name="Hanson S.J."/>
            <person name="Klenk H.-P."/>
            <person name="LaButti K.M."/>
            <person name="Lapidus A."/>
            <person name="Lindquist E.A."/>
            <person name="Lipzen A.M."/>
            <person name="Meier-Kolthoff J.P."/>
            <person name="Ohm R.A."/>
            <person name="Otillar R.P."/>
            <person name="Pangilinan J.L."/>
            <person name="Peng Y."/>
            <person name="Rokas A."/>
            <person name="Rosa C.A."/>
            <person name="Scheuner C."/>
            <person name="Sibirny A.A."/>
            <person name="Slot J.C."/>
            <person name="Stielow J.B."/>
            <person name="Sun H."/>
            <person name="Kurtzman C.P."/>
            <person name="Blackwell M."/>
            <person name="Grigoriev I.V."/>
            <person name="Jeffries T.W."/>
        </authorList>
    </citation>
    <scope>NUCLEOTIDE SEQUENCE [LARGE SCALE GENOMIC DNA]</scope>
    <source>
        <strain evidence="20">ATCC 18201 / CBS 1600 / BCRC 20928 / JCM 3617 / NBRC 0987 / NRRL Y-1542</strain>
    </source>
</reference>
<dbReference type="FunFam" id="3.40.50.970:FF:000054">
    <property type="entry name" value="Putative 2-hydroxyphytanoyl-CoA lyase"/>
    <property type="match status" value="1"/>
</dbReference>
<evidence type="ECO:0000256" key="13">
    <source>
        <dbReference type="ARBA" id="ARBA00059692"/>
    </source>
</evidence>
<dbReference type="OrthoDB" id="10006023at2759"/>
<keyword evidence="5" id="KW-0479">Metal-binding</keyword>
<comment type="subcellular location">
    <subcellularLocation>
        <location evidence="3">Peroxisome matrix</location>
    </subcellularLocation>
</comment>
<evidence type="ECO:0000256" key="5">
    <source>
        <dbReference type="ARBA" id="ARBA00022723"/>
    </source>
</evidence>
<comment type="similarity">
    <text evidence="4 15">Belongs to the TPP enzyme family.</text>
</comment>